<feature type="chain" id="PRO_5045785836" description="Deoxyribonuclease NucA/NucB domain-containing protein" evidence="1">
    <location>
        <begin position="33"/>
        <end position="474"/>
    </location>
</feature>
<proteinExistence type="predicted"/>
<organism evidence="3 4">
    <name type="scientific">Streptomyces enissocaesilis</name>
    <dbReference type="NCBI Taxonomy" id="332589"/>
    <lineage>
        <taxon>Bacteria</taxon>
        <taxon>Bacillati</taxon>
        <taxon>Actinomycetota</taxon>
        <taxon>Actinomycetes</taxon>
        <taxon>Kitasatosporales</taxon>
        <taxon>Streptomycetaceae</taxon>
        <taxon>Streptomyces</taxon>
        <taxon>Streptomyces rochei group</taxon>
    </lineage>
</organism>
<keyword evidence="1" id="KW-0732">Signal</keyword>
<accession>A0ABP6JKF3</accession>
<dbReference type="EMBL" id="BAAAUD010000017">
    <property type="protein sequence ID" value="GAA2932869.1"/>
    <property type="molecule type" value="Genomic_DNA"/>
</dbReference>
<dbReference type="Pfam" id="PF14040">
    <property type="entry name" value="DNase_NucA_NucB"/>
    <property type="match status" value="1"/>
</dbReference>
<evidence type="ECO:0000313" key="3">
    <source>
        <dbReference type="EMBL" id="GAA2932869.1"/>
    </source>
</evidence>
<sequence>MERQSWLGGVHIRGLALLAVAALVPVALPASAAEPEPQLRAETFMQLPGAATPALSALQTPRARSALTGESRRIDDVRTALETVGPAASFAPRTSTPAATASASSGQALAAPMAVTYPAPSRAMSLDECKRKMAGDAKVYIKSRFAVCTGLKVTTVWQRRSGAIGTSTFTVYVRATVPKEADRTMHFDYDVVDFTQIGTTGASGLKIGIKPKIPQDWPAAAKPTQSGNLPVTRTWQELRLMNPAHFKHTVRYAPGQGTGAGAADTVFAVYQPEITSTLPPGWVGESPKTGKPFMIAPRWDAAKYLNNSTGGGNPVNKGSAVFSYLATLNYSSKQTAAERGVALHIKKAYTNPGATKPPNALKKVPGQNAKTPLHRLYLDERRRKDNRARAVTNCRRHFGPNYTDGGKQCDEFPFATTYEGCAQTEYDPHAEKNNFSVLPVSSAENRDAGILLSQFYTKNRLIDGMDDGFIVKIS</sequence>
<evidence type="ECO:0000256" key="1">
    <source>
        <dbReference type="SAM" id="SignalP"/>
    </source>
</evidence>
<feature type="signal peptide" evidence="1">
    <location>
        <begin position="1"/>
        <end position="32"/>
    </location>
</feature>
<feature type="domain" description="Deoxyribonuclease NucA/NucB" evidence="2">
    <location>
        <begin position="381"/>
        <end position="464"/>
    </location>
</feature>
<dbReference type="InterPro" id="IPR029476">
    <property type="entry name" value="DNase_NucA_NucB"/>
</dbReference>
<evidence type="ECO:0000259" key="2">
    <source>
        <dbReference type="Pfam" id="PF14040"/>
    </source>
</evidence>
<reference evidence="4" key="1">
    <citation type="journal article" date="2019" name="Int. J. Syst. Evol. Microbiol.">
        <title>The Global Catalogue of Microorganisms (GCM) 10K type strain sequencing project: providing services to taxonomists for standard genome sequencing and annotation.</title>
        <authorList>
            <consortium name="The Broad Institute Genomics Platform"/>
            <consortium name="The Broad Institute Genome Sequencing Center for Infectious Disease"/>
            <person name="Wu L."/>
            <person name="Ma J."/>
        </authorList>
    </citation>
    <scope>NUCLEOTIDE SEQUENCE [LARGE SCALE GENOMIC DNA]</scope>
    <source>
        <strain evidence="4">JCM 9088</strain>
    </source>
</reference>
<dbReference type="RefSeq" id="WP_344493042.1">
    <property type="nucleotide sequence ID" value="NZ_BAAAUD010000017.1"/>
</dbReference>
<protein>
    <recommendedName>
        <fullName evidence="2">Deoxyribonuclease NucA/NucB domain-containing protein</fullName>
    </recommendedName>
</protein>
<comment type="caution">
    <text evidence="3">The sequence shown here is derived from an EMBL/GenBank/DDBJ whole genome shotgun (WGS) entry which is preliminary data.</text>
</comment>
<gene>
    <name evidence="3" type="ORF">GCM10010446_17060</name>
</gene>
<keyword evidence="4" id="KW-1185">Reference proteome</keyword>
<dbReference type="Proteomes" id="UP001500403">
    <property type="component" value="Unassembled WGS sequence"/>
</dbReference>
<evidence type="ECO:0000313" key="4">
    <source>
        <dbReference type="Proteomes" id="UP001500403"/>
    </source>
</evidence>
<name>A0ABP6JKF3_9ACTN</name>